<keyword evidence="1" id="KW-0472">Membrane</keyword>
<feature type="transmembrane region" description="Helical" evidence="1">
    <location>
        <begin position="216"/>
        <end position="234"/>
    </location>
</feature>
<keyword evidence="1" id="KW-1133">Transmembrane helix</keyword>
<dbReference type="OrthoDB" id="158986at2"/>
<dbReference type="Pfam" id="PF02517">
    <property type="entry name" value="Rce1-like"/>
    <property type="match status" value="1"/>
</dbReference>
<protein>
    <recommendedName>
        <fullName evidence="2">CAAX prenyl protease 2/Lysostaphin resistance protein A-like domain-containing protein</fullName>
    </recommendedName>
</protein>
<name>A0A212QWZ9_9CHLR</name>
<feature type="transmembrane region" description="Helical" evidence="1">
    <location>
        <begin position="127"/>
        <end position="147"/>
    </location>
</feature>
<feature type="domain" description="CAAX prenyl protease 2/Lysostaphin resistance protein A-like" evidence="2">
    <location>
        <begin position="137"/>
        <end position="224"/>
    </location>
</feature>
<dbReference type="GO" id="GO:0004175">
    <property type="term" value="F:endopeptidase activity"/>
    <property type="evidence" value="ECO:0007669"/>
    <property type="project" value="UniProtKB-ARBA"/>
</dbReference>
<feature type="transmembrane region" description="Helical" evidence="1">
    <location>
        <begin position="9"/>
        <end position="27"/>
    </location>
</feature>
<dbReference type="InParanoid" id="A0A212QWZ9"/>
<proteinExistence type="predicted"/>
<accession>A0A212QWZ9</accession>
<evidence type="ECO:0000313" key="3">
    <source>
        <dbReference type="EMBL" id="SNB64085.1"/>
    </source>
</evidence>
<feature type="transmembrane region" description="Helical" evidence="1">
    <location>
        <begin position="47"/>
        <end position="69"/>
    </location>
</feature>
<gene>
    <name evidence="3" type="ORF">SAMN02746019_00007740</name>
</gene>
<evidence type="ECO:0000313" key="4">
    <source>
        <dbReference type="Proteomes" id="UP000197025"/>
    </source>
</evidence>
<dbReference type="AlphaFoldDB" id="A0A212QWZ9"/>
<evidence type="ECO:0000256" key="1">
    <source>
        <dbReference type="SAM" id="Phobius"/>
    </source>
</evidence>
<dbReference type="EMBL" id="FYEK01000027">
    <property type="protein sequence ID" value="SNB64085.1"/>
    <property type="molecule type" value="Genomic_DNA"/>
</dbReference>
<keyword evidence="1" id="KW-0812">Transmembrane</keyword>
<organism evidence="3 4">
    <name type="scientific">Thermoflexus hugenholtzii JAD2</name>
    <dbReference type="NCBI Taxonomy" id="877466"/>
    <lineage>
        <taxon>Bacteria</taxon>
        <taxon>Bacillati</taxon>
        <taxon>Chloroflexota</taxon>
        <taxon>Thermoflexia</taxon>
        <taxon>Thermoflexales</taxon>
        <taxon>Thermoflexaceae</taxon>
        <taxon>Thermoflexus</taxon>
    </lineage>
</organism>
<keyword evidence="4" id="KW-1185">Reference proteome</keyword>
<dbReference type="InterPro" id="IPR003675">
    <property type="entry name" value="Rce1/LyrA-like_dom"/>
</dbReference>
<sequence>MRTDLPRRYLLFPFLSVIATSLTLAGLRAAGLPPERATLALGIHDPALLRVLLYALWAAATAWALVWILRREGIGLADLGWRGRLSPDAIGLAVLGAWAAAMIWLPFDVLRQALGIPLYWDPAQRGFIQPASIPEFATAALAGLILVPPAEETMFRGYVLPALEGRIGRLGALLLHNVLFALYHGAIGPGLVLYIFFWSFFPALLYLRYRSIYPPMLMHFLNNIWVDLLVPILFSGR</sequence>
<dbReference type="RefSeq" id="WP_088571025.1">
    <property type="nucleotide sequence ID" value="NZ_FYEK01000027.1"/>
</dbReference>
<evidence type="ECO:0000259" key="2">
    <source>
        <dbReference type="Pfam" id="PF02517"/>
    </source>
</evidence>
<dbReference type="Proteomes" id="UP000197025">
    <property type="component" value="Unassembled WGS sequence"/>
</dbReference>
<dbReference type="GO" id="GO:0080120">
    <property type="term" value="P:CAAX-box protein maturation"/>
    <property type="evidence" value="ECO:0007669"/>
    <property type="project" value="UniProtKB-ARBA"/>
</dbReference>
<reference evidence="4" key="1">
    <citation type="submission" date="2017-06" db="EMBL/GenBank/DDBJ databases">
        <authorList>
            <person name="Varghese N."/>
            <person name="Submissions S."/>
        </authorList>
    </citation>
    <scope>NUCLEOTIDE SEQUENCE [LARGE SCALE GENOMIC DNA]</scope>
    <source>
        <strain evidence="4">JAD2</strain>
    </source>
</reference>
<feature type="transmembrane region" description="Helical" evidence="1">
    <location>
        <begin position="89"/>
        <end position="107"/>
    </location>
</feature>